<proteinExistence type="predicted"/>
<reference evidence="1 2" key="1">
    <citation type="submission" date="2018-03" db="EMBL/GenBank/DDBJ databases">
        <title>Novel Streptomyces sp. from soil.</title>
        <authorList>
            <person name="Tan G.Y.A."/>
            <person name="Lee Z.Y."/>
        </authorList>
    </citation>
    <scope>NUCLEOTIDE SEQUENCE [LARGE SCALE GENOMIC DNA]</scope>
    <source>
        <strain evidence="1 2">ST5x</strain>
    </source>
</reference>
<dbReference type="EMBL" id="PVLV01000121">
    <property type="protein sequence ID" value="PRH79376.1"/>
    <property type="molecule type" value="Genomic_DNA"/>
</dbReference>
<protein>
    <submittedName>
        <fullName evidence="1">Uncharacterized protein</fullName>
    </submittedName>
</protein>
<keyword evidence="2" id="KW-1185">Reference proteome</keyword>
<dbReference type="AlphaFoldDB" id="A0A2S9PY60"/>
<sequence length="67" mass="7457">MSAEHINATIKVFATPLGVQLRAVTHVDESGKAHWISLTLPLPWSYECAQRITMASMQCEEGKFDLP</sequence>
<name>A0A2S9PY60_9ACTN</name>
<dbReference type="Proteomes" id="UP000239322">
    <property type="component" value="Unassembled WGS sequence"/>
</dbReference>
<evidence type="ECO:0000313" key="2">
    <source>
        <dbReference type="Proteomes" id="UP000239322"/>
    </source>
</evidence>
<evidence type="ECO:0000313" key="1">
    <source>
        <dbReference type="EMBL" id="PRH79376.1"/>
    </source>
</evidence>
<dbReference type="RefSeq" id="WP_105868492.1">
    <property type="nucleotide sequence ID" value="NZ_PVLV01000121.1"/>
</dbReference>
<gene>
    <name evidence="1" type="ORF">C6N75_09840</name>
</gene>
<accession>A0A2S9PY60</accession>
<comment type="caution">
    <text evidence="1">The sequence shown here is derived from an EMBL/GenBank/DDBJ whole genome shotgun (WGS) entry which is preliminary data.</text>
</comment>
<organism evidence="1 2">
    <name type="scientific">Streptomyces solincola</name>
    <dbReference type="NCBI Taxonomy" id="2100817"/>
    <lineage>
        <taxon>Bacteria</taxon>
        <taxon>Bacillati</taxon>
        <taxon>Actinomycetota</taxon>
        <taxon>Actinomycetes</taxon>
        <taxon>Kitasatosporales</taxon>
        <taxon>Streptomycetaceae</taxon>
        <taxon>Streptomyces</taxon>
    </lineage>
</organism>